<reference evidence="4 5" key="1">
    <citation type="submission" date="2016-01" db="EMBL/GenBank/DDBJ databases">
        <authorList>
            <person name="Regsiter A."/>
            <person name="william w."/>
        </authorList>
    </citation>
    <scope>NUCLEOTIDE SEQUENCE [LARGE SCALE GENOMIC DNA]</scope>
    <source>
        <strain evidence="4 5">B6</strain>
    </source>
</reference>
<gene>
    <name evidence="4" type="ORF">AGR4A_pAt10316</name>
</gene>
<comment type="caution">
    <text evidence="4">The sequence shown here is derived from an EMBL/GenBank/DDBJ whole genome shotgun (WGS) entry which is preliminary data.</text>
</comment>
<dbReference type="GO" id="GO:0019321">
    <property type="term" value="P:pentose metabolic process"/>
    <property type="evidence" value="ECO:0007669"/>
    <property type="project" value="TreeGrafter"/>
</dbReference>
<dbReference type="GO" id="GO:0008741">
    <property type="term" value="F:ribulokinase activity"/>
    <property type="evidence" value="ECO:0007669"/>
    <property type="project" value="UniProtKB-EC"/>
</dbReference>
<organism evidence="4 5">
    <name type="scientific">Agrobacterium tumefaciens str. B6</name>
    <dbReference type="NCBI Taxonomy" id="1183423"/>
    <lineage>
        <taxon>Bacteria</taxon>
        <taxon>Pseudomonadati</taxon>
        <taxon>Pseudomonadota</taxon>
        <taxon>Alphaproteobacteria</taxon>
        <taxon>Hyphomicrobiales</taxon>
        <taxon>Rhizobiaceae</taxon>
        <taxon>Rhizobium/Agrobacterium group</taxon>
        <taxon>Agrobacterium</taxon>
        <taxon>Agrobacterium tumefaciens complex</taxon>
    </lineage>
</organism>
<dbReference type="InterPro" id="IPR000577">
    <property type="entry name" value="Carb_kinase_FGGY"/>
</dbReference>
<keyword evidence="2 4" id="KW-0418">Kinase</keyword>
<dbReference type="PANTHER" id="PTHR43435:SF4">
    <property type="entry name" value="FGGY CARBOHYDRATE KINASE DOMAIN-CONTAINING PROTEIN"/>
    <property type="match status" value="1"/>
</dbReference>
<proteinExistence type="predicted"/>
<dbReference type="Gene3D" id="3.30.420.40">
    <property type="match status" value="2"/>
</dbReference>
<dbReference type="GO" id="GO:0019150">
    <property type="term" value="F:D-ribulokinase activity"/>
    <property type="evidence" value="ECO:0007669"/>
    <property type="project" value="TreeGrafter"/>
</dbReference>
<keyword evidence="1 4" id="KW-0808">Transferase</keyword>
<sequence length="553" mass="58655">MPLNDAHTIFAAVAGGREIMADTYMIGMDFGSESARGILVNARTGAQEGHHVHPYRNGILTHSLRGRSLPANFVLQVADDYTEAAEIILSALGNGRNVAGIGIDFTASSPMPARADGTALSALYPDEPHAYVKLWKHSAQADADAINALGGDYLGNFGGKLSGEWMLAKAAQMRAEAPALWAETGRFIEAGDWLVWQLTGNEARSLDFAAYKAQFSRETGYPEDVVPGLAERLSKPLQVGSPAGSLTPEWRRRTGIKGDAIVAVSVIDSHVVLPAVGAVGPGVFVGALGTSAGFLILDGEGRGLPPGLEGAAFGAALPDLWCYEAGQAAFGDMLAWYVKTFPRDEDLSRNFALHNEAAQAVSPGEGGVLALDWFAGNRIPLADSMLSGLLVGLSLKSTSAGIYRALIEALCFGTRSILDMAIAGGVPISRIVMTSGLARSNPFLVQTMADVFGRTVEVPDVENPTALGAAIHAAVATGLVGSFAEGAERLGARSLREFVPNLRHFEKYETLYAEYRRLAADEVLRRAMRSLHLFAARQNAHSQPESTNTEPAQ</sequence>
<evidence type="ECO:0000313" key="5">
    <source>
        <dbReference type="Proteomes" id="UP000192074"/>
    </source>
</evidence>
<dbReference type="InterPro" id="IPR043129">
    <property type="entry name" value="ATPase_NBD"/>
</dbReference>
<dbReference type="EC" id="2.7.1.16" evidence="4"/>
<name>A0A822VBC2_AGRTU</name>
<dbReference type="PANTHER" id="PTHR43435">
    <property type="entry name" value="RIBULOKINASE"/>
    <property type="match status" value="1"/>
</dbReference>
<protein>
    <submittedName>
        <fullName evidence="4">Ribulokinase</fullName>
        <ecNumber evidence="4">2.7.1.16</ecNumber>
    </submittedName>
</protein>
<dbReference type="InterPro" id="IPR018485">
    <property type="entry name" value="FGGY_C"/>
</dbReference>
<feature type="domain" description="Carbohydrate kinase FGGY C-terminal" evidence="3">
    <location>
        <begin position="288"/>
        <end position="476"/>
    </location>
</feature>
<dbReference type="PIRSF" id="PIRSF000538">
    <property type="entry name" value="GlpK"/>
    <property type="match status" value="1"/>
</dbReference>
<dbReference type="SUPFAM" id="SSF53067">
    <property type="entry name" value="Actin-like ATPase domain"/>
    <property type="match status" value="2"/>
</dbReference>
<evidence type="ECO:0000256" key="1">
    <source>
        <dbReference type="ARBA" id="ARBA00022679"/>
    </source>
</evidence>
<dbReference type="Proteomes" id="UP000192074">
    <property type="component" value="Unassembled WGS sequence"/>
</dbReference>
<evidence type="ECO:0000256" key="2">
    <source>
        <dbReference type="ARBA" id="ARBA00022777"/>
    </source>
</evidence>
<accession>A0A822VBC2</accession>
<dbReference type="RefSeq" id="WP_236734527.1">
    <property type="nucleotide sequence ID" value="NZ_LT009760.1"/>
</dbReference>
<evidence type="ECO:0000259" key="3">
    <source>
        <dbReference type="Pfam" id="PF02782"/>
    </source>
</evidence>
<evidence type="ECO:0000313" key="4">
    <source>
        <dbReference type="EMBL" id="CVI24822.1"/>
    </source>
</evidence>
<dbReference type="AlphaFoldDB" id="A0A822VBC2"/>
<dbReference type="EMBL" id="FCNL01000040">
    <property type="protein sequence ID" value="CVI24822.1"/>
    <property type="molecule type" value="Genomic_DNA"/>
</dbReference>
<dbReference type="GO" id="GO:0005737">
    <property type="term" value="C:cytoplasm"/>
    <property type="evidence" value="ECO:0007669"/>
    <property type="project" value="TreeGrafter"/>
</dbReference>
<dbReference type="Pfam" id="PF02782">
    <property type="entry name" value="FGGY_C"/>
    <property type="match status" value="1"/>
</dbReference>